<dbReference type="AlphaFoldDB" id="A0A1B7W4N4"/>
<dbReference type="Proteomes" id="UP000092093">
    <property type="component" value="Unassembled WGS sequence"/>
</dbReference>
<evidence type="ECO:0000313" key="1">
    <source>
        <dbReference type="EMBL" id="OBQ32045.1"/>
    </source>
</evidence>
<organism evidence="1 2">
    <name type="scientific">Aphanizomenon flos-aquae WA102</name>
    <dbReference type="NCBI Taxonomy" id="1710896"/>
    <lineage>
        <taxon>Bacteria</taxon>
        <taxon>Bacillati</taxon>
        <taxon>Cyanobacteriota</taxon>
        <taxon>Cyanophyceae</taxon>
        <taxon>Nostocales</taxon>
        <taxon>Aphanizomenonaceae</taxon>
        <taxon>Aphanizomenon</taxon>
    </lineage>
</organism>
<sequence>MLVRISTHYIKNIQAKKILILQMVSVAEWSENGKNECFGAFSGHSATETIRRIGIFFARIFFK</sequence>
<protein>
    <submittedName>
        <fullName evidence="1">Uncharacterized protein</fullName>
    </submittedName>
</protein>
<dbReference type="EMBL" id="LJOW01000940">
    <property type="protein sequence ID" value="OBQ32045.1"/>
    <property type="molecule type" value="Genomic_DNA"/>
</dbReference>
<comment type="caution">
    <text evidence="1">The sequence shown here is derived from an EMBL/GenBank/DDBJ whole genome shotgun (WGS) entry which is preliminary data.</text>
</comment>
<name>A0A1B7W4N4_APHFL</name>
<reference evidence="1 2" key="1">
    <citation type="submission" date="2015-09" db="EMBL/GenBank/DDBJ databases">
        <title>Aphanizomenon flos-aquae WA102.</title>
        <authorList>
            <person name="Driscoll C."/>
        </authorList>
    </citation>
    <scope>NUCLEOTIDE SEQUENCE [LARGE SCALE GENOMIC DNA]</scope>
    <source>
        <strain evidence="1">WA102</strain>
    </source>
</reference>
<accession>A0A1B7W4N4</accession>
<gene>
    <name evidence="1" type="ORF">AN484_28345</name>
</gene>
<proteinExistence type="predicted"/>
<evidence type="ECO:0000313" key="2">
    <source>
        <dbReference type="Proteomes" id="UP000092093"/>
    </source>
</evidence>